<organism evidence="1">
    <name type="scientific">marine metagenome</name>
    <dbReference type="NCBI Taxonomy" id="408172"/>
    <lineage>
        <taxon>unclassified sequences</taxon>
        <taxon>metagenomes</taxon>
        <taxon>ecological metagenomes</taxon>
    </lineage>
</organism>
<dbReference type="EMBL" id="UINC01160154">
    <property type="protein sequence ID" value="SVD58641.1"/>
    <property type="molecule type" value="Genomic_DNA"/>
</dbReference>
<accession>A0A382WKN7</accession>
<gene>
    <name evidence="1" type="ORF">METZ01_LOCUS411495</name>
</gene>
<proteinExistence type="predicted"/>
<protein>
    <submittedName>
        <fullName evidence="1">Uncharacterized protein</fullName>
    </submittedName>
</protein>
<sequence length="31" mass="3269">MGVLVPSIDKVIVPSVDVTVTSKLHDESTSD</sequence>
<reference evidence="1" key="1">
    <citation type="submission" date="2018-05" db="EMBL/GenBank/DDBJ databases">
        <authorList>
            <person name="Lanie J.A."/>
            <person name="Ng W.-L."/>
            <person name="Kazmierczak K.M."/>
            <person name="Andrzejewski T.M."/>
            <person name="Davidsen T.M."/>
            <person name="Wayne K.J."/>
            <person name="Tettelin H."/>
            <person name="Glass J.I."/>
            <person name="Rusch D."/>
            <person name="Podicherti R."/>
            <person name="Tsui H.-C.T."/>
            <person name="Winkler M.E."/>
        </authorList>
    </citation>
    <scope>NUCLEOTIDE SEQUENCE</scope>
</reference>
<dbReference type="AlphaFoldDB" id="A0A382WKN7"/>
<evidence type="ECO:0000313" key="1">
    <source>
        <dbReference type="EMBL" id="SVD58641.1"/>
    </source>
</evidence>
<name>A0A382WKN7_9ZZZZ</name>